<reference evidence="1 2" key="1">
    <citation type="submission" date="2018-09" db="EMBL/GenBank/DDBJ databases">
        <title>Genome sequencing of Aeromonas veronii MS-17-88.</title>
        <authorList>
            <person name="Tekedar H.C."/>
            <person name="Arick M.A."/>
            <person name="Hsu C.-Y."/>
            <person name="Thrash A."/>
            <person name="Karsi A."/>
            <person name="Lawrence M.L."/>
            <person name="Abdelhamed H."/>
        </authorList>
    </citation>
    <scope>NUCLEOTIDE SEQUENCE [LARGE SCALE GENOMIC DNA]</scope>
    <source>
        <strain evidence="1 2">MS 17-88</strain>
    </source>
</reference>
<proteinExistence type="predicted"/>
<accession>A0A3A9IL01</accession>
<dbReference type="Proteomes" id="UP000281725">
    <property type="component" value="Unassembled WGS sequence"/>
</dbReference>
<gene>
    <name evidence="1" type="ORF">D6R50_14965</name>
</gene>
<dbReference type="EMBL" id="RAWX01000003">
    <property type="protein sequence ID" value="RKJ87554.1"/>
    <property type="molecule type" value="Genomic_DNA"/>
</dbReference>
<dbReference type="AlphaFoldDB" id="A0A3A9IL01"/>
<name>A0A3A9IL01_AERVE</name>
<evidence type="ECO:0000313" key="1">
    <source>
        <dbReference type="EMBL" id="RKJ87554.1"/>
    </source>
</evidence>
<organism evidence="1 2">
    <name type="scientific">Aeromonas veronii</name>
    <dbReference type="NCBI Taxonomy" id="654"/>
    <lineage>
        <taxon>Bacteria</taxon>
        <taxon>Pseudomonadati</taxon>
        <taxon>Pseudomonadota</taxon>
        <taxon>Gammaproteobacteria</taxon>
        <taxon>Aeromonadales</taxon>
        <taxon>Aeromonadaceae</taxon>
        <taxon>Aeromonas</taxon>
    </lineage>
</organism>
<sequence>MNAVQYIAQGAVHLGSLRQDGNIIDPIISPPGHRVTPVFQNVNNGLKVETSPDKQLFNSAELIVLQGRLTPWRHSTKMARLHRSAAIQADKMDKGM</sequence>
<evidence type="ECO:0000313" key="2">
    <source>
        <dbReference type="Proteomes" id="UP000281725"/>
    </source>
</evidence>
<comment type="caution">
    <text evidence="1">The sequence shown here is derived from an EMBL/GenBank/DDBJ whole genome shotgun (WGS) entry which is preliminary data.</text>
</comment>
<protein>
    <submittedName>
        <fullName evidence="1">Uncharacterized protein</fullName>
    </submittedName>
</protein>